<feature type="non-terminal residue" evidence="2">
    <location>
        <position position="1"/>
    </location>
</feature>
<organism evidence="2 3">
    <name type="scientific">Trachymyrmex septentrionalis</name>
    <dbReference type="NCBI Taxonomy" id="34720"/>
    <lineage>
        <taxon>Eukaryota</taxon>
        <taxon>Metazoa</taxon>
        <taxon>Ecdysozoa</taxon>
        <taxon>Arthropoda</taxon>
        <taxon>Hexapoda</taxon>
        <taxon>Insecta</taxon>
        <taxon>Pterygota</taxon>
        <taxon>Neoptera</taxon>
        <taxon>Endopterygota</taxon>
        <taxon>Hymenoptera</taxon>
        <taxon>Apocrita</taxon>
        <taxon>Aculeata</taxon>
        <taxon>Formicoidea</taxon>
        <taxon>Formicidae</taxon>
        <taxon>Myrmicinae</taxon>
        <taxon>Trachymyrmex</taxon>
    </lineage>
</organism>
<name>A0A195FY28_9HYME</name>
<dbReference type="AlphaFoldDB" id="A0A195FY28"/>
<dbReference type="EMBL" id="KQ981208">
    <property type="protein sequence ID" value="KYN44739.1"/>
    <property type="molecule type" value="Genomic_DNA"/>
</dbReference>
<keyword evidence="1" id="KW-0472">Membrane</keyword>
<protein>
    <submittedName>
        <fullName evidence="2">Uncharacterized protein</fullName>
    </submittedName>
</protein>
<sequence>SKRFLSSLSDSFLQTLNSIRVELAGVDAVRPRGSSRSCTHSGKSRMSNVAVGNRFGGKSVATTLSLQVALAVIVTIAVAVEVFSSDSNCYQSRRYARSLETRDSPLSLTSEEEYCIAA</sequence>
<gene>
    <name evidence="2" type="ORF">ALC56_00734</name>
</gene>
<evidence type="ECO:0000256" key="1">
    <source>
        <dbReference type="SAM" id="Phobius"/>
    </source>
</evidence>
<accession>A0A195FY28</accession>
<feature type="transmembrane region" description="Helical" evidence="1">
    <location>
        <begin position="64"/>
        <end position="84"/>
    </location>
</feature>
<keyword evidence="1" id="KW-1133">Transmembrane helix</keyword>
<keyword evidence="1" id="KW-0812">Transmembrane</keyword>
<evidence type="ECO:0000313" key="2">
    <source>
        <dbReference type="EMBL" id="KYN44739.1"/>
    </source>
</evidence>
<dbReference type="Proteomes" id="UP000078541">
    <property type="component" value="Unassembled WGS sequence"/>
</dbReference>
<evidence type="ECO:0000313" key="3">
    <source>
        <dbReference type="Proteomes" id="UP000078541"/>
    </source>
</evidence>
<keyword evidence="3" id="KW-1185">Reference proteome</keyword>
<reference evidence="2 3" key="1">
    <citation type="submission" date="2016-03" db="EMBL/GenBank/DDBJ databases">
        <title>Trachymyrmex septentrionalis WGS genome.</title>
        <authorList>
            <person name="Nygaard S."/>
            <person name="Hu H."/>
            <person name="Boomsma J."/>
            <person name="Zhang G."/>
        </authorList>
    </citation>
    <scope>NUCLEOTIDE SEQUENCE [LARGE SCALE GENOMIC DNA]</scope>
    <source>
        <strain evidence="2">Tsep2-gDNA-1</strain>
        <tissue evidence="2">Whole body</tissue>
    </source>
</reference>
<proteinExistence type="predicted"/>